<dbReference type="Pfam" id="PF02518">
    <property type="entry name" value="HATPase_c"/>
    <property type="match status" value="1"/>
</dbReference>
<evidence type="ECO:0000259" key="9">
    <source>
        <dbReference type="PROSITE" id="PS50109"/>
    </source>
</evidence>
<dbReference type="AlphaFoldDB" id="A0A849P1D0"/>
<dbReference type="EMBL" id="JABGBN010000002">
    <property type="protein sequence ID" value="NOL51210.1"/>
    <property type="molecule type" value="Genomic_DNA"/>
</dbReference>
<evidence type="ECO:0000256" key="2">
    <source>
        <dbReference type="ARBA" id="ARBA00012438"/>
    </source>
</evidence>
<keyword evidence="11" id="KW-1185">Reference proteome</keyword>
<comment type="caution">
    <text evidence="10">The sequence shown here is derived from an EMBL/GenBank/DDBJ whole genome shotgun (WGS) entry which is preliminary data.</text>
</comment>
<dbReference type="Gene3D" id="1.10.287.130">
    <property type="match status" value="1"/>
</dbReference>
<gene>
    <name evidence="10" type="ORF">HKX39_03360</name>
</gene>
<dbReference type="GO" id="GO:0005524">
    <property type="term" value="F:ATP binding"/>
    <property type="evidence" value="ECO:0007669"/>
    <property type="project" value="UniProtKB-KW"/>
</dbReference>
<proteinExistence type="predicted"/>
<dbReference type="InterPro" id="IPR036890">
    <property type="entry name" value="HATPase_C_sf"/>
</dbReference>
<evidence type="ECO:0000256" key="1">
    <source>
        <dbReference type="ARBA" id="ARBA00000085"/>
    </source>
</evidence>
<keyword evidence="6 10" id="KW-0418">Kinase</keyword>
<keyword evidence="3" id="KW-0597">Phosphoprotein</keyword>
<dbReference type="InterPro" id="IPR036097">
    <property type="entry name" value="HisK_dim/P_sf"/>
</dbReference>
<keyword evidence="8" id="KW-0902">Two-component regulatory system</keyword>
<keyword evidence="5" id="KW-0547">Nucleotide-binding</keyword>
<dbReference type="CDD" id="cd00082">
    <property type="entry name" value="HisKA"/>
    <property type="match status" value="1"/>
</dbReference>
<dbReference type="SUPFAM" id="SSF47384">
    <property type="entry name" value="Homodimeric domain of signal transducing histidine kinase"/>
    <property type="match status" value="1"/>
</dbReference>
<dbReference type="InterPro" id="IPR003594">
    <property type="entry name" value="HATPase_dom"/>
</dbReference>
<keyword evidence="4" id="KW-0808">Transferase</keyword>
<dbReference type="GO" id="GO:0000155">
    <property type="term" value="F:phosphorelay sensor kinase activity"/>
    <property type="evidence" value="ECO:0007669"/>
    <property type="project" value="InterPro"/>
</dbReference>
<dbReference type="SUPFAM" id="SSF55874">
    <property type="entry name" value="ATPase domain of HSP90 chaperone/DNA topoisomerase II/histidine kinase"/>
    <property type="match status" value="1"/>
</dbReference>
<dbReference type="Proteomes" id="UP000537862">
    <property type="component" value="Unassembled WGS sequence"/>
</dbReference>
<evidence type="ECO:0000313" key="11">
    <source>
        <dbReference type="Proteomes" id="UP000537862"/>
    </source>
</evidence>
<feature type="domain" description="Histidine kinase" evidence="9">
    <location>
        <begin position="132"/>
        <end position="350"/>
    </location>
</feature>
<evidence type="ECO:0000313" key="10">
    <source>
        <dbReference type="EMBL" id="NOL51210.1"/>
    </source>
</evidence>
<evidence type="ECO:0000256" key="4">
    <source>
        <dbReference type="ARBA" id="ARBA00022679"/>
    </source>
</evidence>
<reference evidence="10 11" key="1">
    <citation type="submission" date="2020-05" db="EMBL/GenBank/DDBJ databases">
        <authorList>
            <person name="Niu N."/>
        </authorList>
    </citation>
    <scope>NUCLEOTIDE SEQUENCE [LARGE SCALE GENOMIC DNA]</scope>
    <source>
        <strain evidence="10 11">3340-03</strain>
    </source>
</reference>
<name>A0A849P1D0_9BURK</name>
<sequence length="351" mass="40097">MTSAQGWQSFDLLLTCMVVADRAGRIEWVNIATQHLFERSRRSFQEFSLESLFEDKENFQKAFETIVNQRAMSVTFVGVIAKLDDAVLVSASLHMDNDRVIMELHPIDQQTLSERSIRLAREIEIYQETFRNLAHEVKNPLGGIRGAAQLLDMELDNPAQREYTQLIAAEVDRLQQLVDRLIRPAQAGLQRTMFNIHEVCERVYTLMRAEYQDKLSIIRDYDASLPEICADREKIVQIYLNICRNAAQALLGAPEIKSPTITLKTRIKSRQFLLDKVYRQVLVISVIDNGPGIPNHIVDRVFHPLVTGRPEGTGLGLSLAQELARQHKGVIEFDSYPGRTEFRILLPLEEV</sequence>
<dbReference type="PRINTS" id="PR00344">
    <property type="entry name" value="BCTRLSENSOR"/>
</dbReference>
<evidence type="ECO:0000256" key="5">
    <source>
        <dbReference type="ARBA" id="ARBA00022741"/>
    </source>
</evidence>
<dbReference type="PANTHER" id="PTHR43065:SF16">
    <property type="entry name" value="SENSORY HISTIDINE KINASE_PHOSPHATASE NTRB"/>
    <property type="match status" value="1"/>
</dbReference>
<dbReference type="Pfam" id="PF00512">
    <property type="entry name" value="HisKA"/>
    <property type="match status" value="1"/>
</dbReference>
<organism evidence="10 11">
    <name type="scientific">Pelistega suis</name>
    <dbReference type="NCBI Taxonomy" id="1631957"/>
    <lineage>
        <taxon>Bacteria</taxon>
        <taxon>Pseudomonadati</taxon>
        <taxon>Pseudomonadota</taxon>
        <taxon>Betaproteobacteria</taxon>
        <taxon>Burkholderiales</taxon>
        <taxon>Alcaligenaceae</taxon>
        <taxon>Pelistega</taxon>
    </lineage>
</organism>
<dbReference type="PANTHER" id="PTHR43065">
    <property type="entry name" value="SENSOR HISTIDINE KINASE"/>
    <property type="match status" value="1"/>
</dbReference>
<dbReference type="PROSITE" id="PS50109">
    <property type="entry name" value="HIS_KIN"/>
    <property type="match status" value="1"/>
</dbReference>
<dbReference type="InterPro" id="IPR004358">
    <property type="entry name" value="Sig_transdc_His_kin-like_C"/>
</dbReference>
<evidence type="ECO:0000256" key="7">
    <source>
        <dbReference type="ARBA" id="ARBA00022840"/>
    </source>
</evidence>
<dbReference type="NCBIfam" id="NF008293">
    <property type="entry name" value="PRK11073.1"/>
    <property type="match status" value="1"/>
</dbReference>
<dbReference type="SMART" id="SM00387">
    <property type="entry name" value="HATPase_c"/>
    <property type="match status" value="1"/>
</dbReference>
<dbReference type="EC" id="2.7.13.3" evidence="2"/>
<dbReference type="InterPro" id="IPR005467">
    <property type="entry name" value="His_kinase_dom"/>
</dbReference>
<keyword evidence="7" id="KW-0067">ATP-binding</keyword>
<dbReference type="InterPro" id="IPR003661">
    <property type="entry name" value="HisK_dim/P_dom"/>
</dbReference>
<accession>A0A849P1D0</accession>
<evidence type="ECO:0000256" key="8">
    <source>
        <dbReference type="ARBA" id="ARBA00023012"/>
    </source>
</evidence>
<evidence type="ECO:0000256" key="6">
    <source>
        <dbReference type="ARBA" id="ARBA00022777"/>
    </source>
</evidence>
<protein>
    <recommendedName>
        <fullName evidence="2">histidine kinase</fullName>
        <ecNumber evidence="2">2.7.13.3</ecNumber>
    </recommendedName>
</protein>
<dbReference type="Gene3D" id="3.30.565.10">
    <property type="entry name" value="Histidine kinase-like ATPase, C-terminal domain"/>
    <property type="match status" value="1"/>
</dbReference>
<dbReference type="SMART" id="SM00388">
    <property type="entry name" value="HisKA"/>
    <property type="match status" value="1"/>
</dbReference>
<comment type="catalytic activity">
    <reaction evidence="1">
        <text>ATP + protein L-histidine = ADP + protein N-phospho-L-histidine.</text>
        <dbReference type="EC" id="2.7.13.3"/>
    </reaction>
</comment>
<evidence type="ECO:0000256" key="3">
    <source>
        <dbReference type="ARBA" id="ARBA00022553"/>
    </source>
</evidence>